<dbReference type="RefSeq" id="WP_126632061.1">
    <property type="nucleotide sequence ID" value="NZ_BIFT01000003.1"/>
</dbReference>
<keyword evidence="3" id="KW-1185">Reference proteome</keyword>
<reference evidence="3" key="1">
    <citation type="submission" date="2018-12" db="EMBL/GenBank/DDBJ databases">
        <title>Tengunoibacter tsumagoiensis gen. nov., sp. nov., Dictyobacter kobayashii sp. nov., D. alpinus sp. nov., and D. joshuensis sp. nov. and description of Dictyobacteraceae fam. nov. within the order Ktedonobacterales isolated from Tengu-no-mugimeshi.</title>
        <authorList>
            <person name="Wang C.M."/>
            <person name="Zheng Y."/>
            <person name="Sakai Y."/>
            <person name="Toyoda A."/>
            <person name="Minakuchi Y."/>
            <person name="Abe K."/>
            <person name="Yokota A."/>
            <person name="Yabe S."/>
        </authorList>
    </citation>
    <scope>NUCLEOTIDE SEQUENCE [LARGE SCALE GENOMIC DNA]</scope>
    <source>
        <strain evidence="3">Uno16</strain>
    </source>
</reference>
<evidence type="ECO:0000313" key="2">
    <source>
        <dbReference type="EMBL" id="GCE32053.1"/>
    </source>
</evidence>
<dbReference type="EMBL" id="BIFT01000003">
    <property type="protein sequence ID" value="GCE32053.1"/>
    <property type="molecule type" value="Genomic_DNA"/>
</dbReference>
<proteinExistence type="predicted"/>
<feature type="region of interest" description="Disordered" evidence="1">
    <location>
        <begin position="1"/>
        <end position="29"/>
    </location>
</feature>
<dbReference type="Proteomes" id="UP000287171">
    <property type="component" value="Unassembled WGS sequence"/>
</dbReference>
<organism evidence="2 3">
    <name type="scientific">Dictyobacter alpinus</name>
    <dbReference type="NCBI Taxonomy" id="2014873"/>
    <lineage>
        <taxon>Bacteria</taxon>
        <taxon>Bacillati</taxon>
        <taxon>Chloroflexota</taxon>
        <taxon>Ktedonobacteria</taxon>
        <taxon>Ktedonobacterales</taxon>
        <taxon>Dictyobacteraceae</taxon>
        <taxon>Dictyobacter</taxon>
    </lineage>
</organism>
<dbReference type="AlphaFoldDB" id="A0A402BL11"/>
<name>A0A402BL11_9CHLR</name>
<accession>A0A402BL11</accession>
<gene>
    <name evidence="2" type="ORF">KDA_75370</name>
</gene>
<comment type="caution">
    <text evidence="2">The sequence shown here is derived from an EMBL/GenBank/DDBJ whole genome shotgun (WGS) entry which is preliminary data.</text>
</comment>
<sequence>MERKQRSSSGKAAAKGTPPPSLPTRPDRTVTIHPRVSVDENQIVKELAEQVNQPETTIWGDCASIGLLITLMKKGPNTLGMYGGRWSAKELAQEIRRRILNELIDFQYEQGELPGLLRDYMATLKTLAEQRQQGILVASALPGQQEAIPPTEEDELIFSAQGTDADSVNQSLGGMGFARLNLGTVGDDTTE</sequence>
<protein>
    <submittedName>
        <fullName evidence="2">Uncharacterized protein</fullName>
    </submittedName>
</protein>
<evidence type="ECO:0000256" key="1">
    <source>
        <dbReference type="SAM" id="MobiDB-lite"/>
    </source>
</evidence>
<evidence type="ECO:0000313" key="3">
    <source>
        <dbReference type="Proteomes" id="UP000287171"/>
    </source>
</evidence>